<reference evidence="1 2" key="1">
    <citation type="journal article" date="2007" name="Nature">
        <title>Evolution of genes and genomes on the Drosophila phylogeny.</title>
        <authorList>
            <consortium name="Drosophila 12 Genomes Consortium"/>
            <person name="Clark A.G."/>
            <person name="Eisen M.B."/>
            <person name="Smith D.R."/>
            <person name="Bergman C.M."/>
            <person name="Oliver B."/>
            <person name="Markow T.A."/>
            <person name="Kaufman T.C."/>
            <person name="Kellis M."/>
            <person name="Gelbart W."/>
            <person name="Iyer V.N."/>
            <person name="Pollard D.A."/>
            <person name="Sackton T.B."/>
            <person name="Larracuente A.M."/>
            <person name="Singh N.D."/>
            <person name="Abad J.P."/>
            <person name="Abt D.N."/>
            <person name="Adryan B."/>
            <person name="Aguade M."/>
            <person name="Akashi H."/>
            <person name="Anderson W.W."/>
            <person name="Aquadro C.F."/>
            <person name="Ardell D.H."/>
            <person name="Arguello R."/>
            <person name="Artieri C.G."/>
            <person name="Barbash D.A."/>
            <person name="Barker D."/>
            <person name="Barsanti P."/>
            <person name="Batterham P."/>
            <person name="Batzoglou S."/>
            <person name="Begun D."/>
            <person name="Bhutkar A."/>
            <person name="Blanco E."/>
            <person name="Bosak S.A."/>
            <person name="Bradley R.K."/>
            <person name="Brand A.D."/>
            <person name="Brent M.R."/>
            <person name="Brooks A.N."/>
            <person name="Brown R.H."/>
            <person name="Butlin R.K."/>
            <person name="Caggese C."/>
            <person name="Calvi B.R."/>
            <person name="Bernardo de Carvalho A."/>
            <person name="Caspi A."/>
            <person name="Castrezana S."/>
            <person name="Celniker S.E."/>
            <person name="Chang J.L."/>
            <person name="Chapple C."/>
            <person name="Chatterji S."/>
            <person name="Chinwalla A."/>
            <person name="Civetta A."/>
            <person name="Clifton S.W."/>
            <person name="Comeron J.M."/>
            <person name="Costello J.C."/>
            <person name="Coyne J.A."/>
            <person name="Daub J."/>
            <person name="David R.G."/>
            <person name="Delcher A.L."/>
            <person name="Delehaunty K."/>
            <person name="Do C.B."/>
            <person name="Ebling H."/>
            <person name="Edwards K."/>
            <person name="Eickbush T."/>
            <person name="Evans J.D."/>
            <person name="Filipski A."/>
            <person name="Findeiss S."/>
            <person name="Freyhult E."/>
            <person name="Fulton L."/>
            <person name="Fulton R."/>
            <person name="Garcia A.C."/>
            <person name="Gardiner A."/>
            <person name="Garfield D.A."/>
            <person name="Garvin B.E."/>
            <person name="Gibson G."/>
            <person name="Gilbert D."/>
            <person name="Gnerre S."/>
            <person name="Godfrey J."/>
            <person name="Good R."/>
            <person name="Gotea V."/>
            <person name="Gravely B."/>
            <person name="Greenberg A.J."/>
            <person name="Griffiths-Jones S."/>
            <person name="Gross S."/>
            <person name="Guigo R."/>
            <person name="Gustafson E.A."/>
            <person name="Haerty W."/>
            <person name="Hahn M.W."/>
            <person name="Halligan D.L."/>
            <person name="Halpern A.L."/>
            <person name="Halter G.M."/>
            <person name="Han M.V."/>
            <person name="Heger A."/>
            <person name="Hillier L."/>
            <person name="Hinrichs A.S."/>
            <person name="Holmes I."/>
            <person name="Hoskins R.A."/>
            <person name="Hubisz M.J."/>
            <person name="Hultmark D."/>
            <person name="Huntley M.A."/>
            <person name="Jaffe D.B."/>
            <person name="Jagadeeshan S."/>
            <person name="Jeck W.R."/>
            <person name="Johnson J."/>
            <person name="Jones C.D."/>
            <person name="Jordan W.C."/>
            <person name="Karpen G.H."/>
            <person name="Kataoka E."/>
            <person name="Keightley P.D."/>
            <person name="Kheradpour P."/>
            <person name="Kirkness E.F."/>
            <person name="Koerich L.B."/>
            <person name="Kristiansen K."/>
            <person name="Kudrna D."/>
            <person name="Kulathinal R.J."/>
            <person name="Kumar S."/>
            <person name="Kwok R."/>
            <person name="Lander E."/>
            <person name="Langley C.H."/>
            <person name="Lapoint R."/>
            <person name="Lazzaro B.P."/>
            <person name="Lee S.J."/>
            <person name="Levesque L."/>
            <person name="Li R."/>
            <person name="Lin C.F."/>
            <person name="Lin M.F."/>
            <person name="Lindblad-Toh K."/>
            <person name="Llopart A."/>
            <person name="Long M."/>
            <person name="Low L."/>
            <person name="Lozovsky E."/>
            <person name="Lu J."/>
            <person name="Luo M."/>
            <person name="Machado C.A."/>
            <person name="Makalowski W."/>
            <person name="Marzo M."/>
            <person name="Matsuda M."/>
            <person name="Matzkin L."/>
            <person name="McAllister B."/>
            <person name="McBride C.S."/>
            <person name="McKernan B."/>
            <person name="McKernan K."/>
            <person name="Mendez-Lago M."/>
            <person name="Minx P."/>
            <person name="Mollenhauer M.U."/>
            <person name="Montooth K."/>
            <person name="Mount S.M."/>
            <person name="Mu X."/>
            <person name="Myers E."/>
            <person name="Negre B."/>
            <person name="Newfeld S."/>
            <person name="Nielsen R."/>
            <person name="Noor M.A."/>
            <person name="O'Grady P."/>
            <person name="Pachter L."/>
            <person name="Papaceit M."/>
            <person name="Parisi M.J."/>
            <person name="Parisi M."/>
            <person name="Parts L."/>
            <person name="Pedersen J.S."/>
            <person name="Pesole G."/>
            <person name="Phillippy A.M."/>
            <person name="Ponting C.P."/>
            <person name="Pop M."/>
            <person name="Porcelli D."/>
            <person name="Powell J.R."/>
            <person name="Prohaska S."/>
            <person name="Pruitt K."/>
            <person name="Puig M."/>
            <person name="Quesneville H."/>
            <person name="Ram K.R."/>
            <person name="Rand D."/>
            <person name="Rasmussen M.D."/>
            <person name="Reed L.K."/>
            <person name="Reenan R."/>
            <person name="Reily A."/>
            <person name="Remington K.A."/>
            <person name="Rieger T.T."/>
            <person name="Ritchie M.G."/>
            <person name="Robin C."/>
            <person name="Rogers Y.H."/>
            <person name="Rohde C."/>
            <person name="Rozas J."/>
            <person name="Rubenfield M.J."/>
            <person name="Ruiz A."/>
            <person name="Russo S."/>
            <person name="Salzberg S.L."/>
            <person name="Sanchez-Gracia A."/>
            <person name="Saranga D.J."/>
            <person name="Sato H."/>
            <person name="Schaeffer S.W."/>
            <person name="Schatz M.C."/>
            <person name="Schlenke T."/>
            <person name="Schwartz R."/>
            <person name="Segarra C."/>
            <person name="Singh R.S."/>
            <person name="Sirot L."/>
            <person name="Sirota M."/>
            <person name="Sisneros N.B."/>
            <person name="Smith C.D."/>
            <person name="Smith T.F."/>
            <person name="Spieth J."/>
            <person name="Stage D.E."/>
            <person name="Stark A."/>
            <person name="Stephan W."/>
            <person name="Strausberg R.L."/>
            <person name="Strempel S."/>
            <person name="Sturgill D."/>
            <person name="Sutton G."/>
            <person name="Sutton G.G."/>
            <person name="Tao W."/>
            <person name="Teichmann S."/>
            <person name="Tobari Y.N."/>
            <person name="Tomimura Y."/>
            <person name="Tsolas J.M."/>
            <person name="Valente V.L."/>
            <person name="Venter E."/>
            <person name="Venter J.C."/>
            <person name="Vicario S."/>
            <person name="Vieira F.G."/>
            <person name="Vilella A.J."/>
            <person name="Villasante A."/>
            <person name="Walenz B."/>
            <person name="Wang J."/>
            <person name="Wasserman M."/>
            <person name="Watts T."/>
            <person name="Wilson D."/>
            <person name="Wilson R.K."/>
            <person name="Wing R.A."/>
            <person name="Wolfner M.F."/>
            <person name="Wong A."/>
            <person name="Wong G.K."/>
            <person name="Wu C.I."/>
            <person name="Wu G."/>
            <person name="Yamamoto D."/>
            <person name="Yang H.P."/>
            <person name="Yang S.P."/>
            <person name="Yorke J.A."/>
            <person name="Yoshida K."/>
            <person name="Zdobnov E."/>
            <person name="Zhang P."/>
            <person name="Zhang Y."/>
            <person name="Zimin A.V."/>
            <person name="Baldwin J."/>
            <person name="Abdouelleil A."/>
            <person name="Abdulkadir J."/>
            <person name="Abebe A."/>
            <person name="Abera B."/>
            <person name="Abreu J."/>
            <person name="Acer S.C."/>
            <person name="Aftuck L."/>
            <person name="Alexander A."/>
            <person name="An P."/>
            <person name="Anderson E."/>
            <person name="Anderson S."/>
            <person name="Arachi H."/>
            <person name="Azer M."/>
            <person name="Bachantsang P."/>
            <person name="Barry A."/>
            <person name="Bayul T."/>
            <person name="Berlin A."/>
            <person name="Bessette D."/>
            <person name="Bloom T."/>
            <person name="Blye J."/>
            <person name="Boguslavskiy L."/>
            <person name="Bonnet C."/>
            <person name="Boukhgalter B."/>
            <person name="Bourzgui I."/>
            <person name="Brown A."/>
            <person name="Cahill P."/>
            <person name="Channer S."/>
            <person name="Cheshatsang Y."/>
            <person name="Chuda L."/>
            <person name="Citroen M."/>
            <person name="Collymore A."/>
            <person name="Cooke P."/>
            <person name="Costello M."/>
            <person name="D'Aco K."/>
            <person name="Daza R."/>
            <person name="De Haan G."/>
            <person name="DeGray S."/>
            <person name="DeMaso C."/>
            <person name="Dhargay N."/>
            <person name="Dooley K."/>
            <person name="Dooley E."/>
            <person name="Doricent M."/>
            <person name="Dorje P."/>
            <person name="Dorjee K."/>
            <person name="Dupes A."/>
            <person name="Elong R."/>
            <person name="Falk J."/>
            <person name="Farina A."/>
            <person name="Faro S."/>
            <person name="Ferguson D."/>
            <person name="Fisher S."/>
            <person name="Foley C.D."/>
            <person name="Franke A."/>
            <person name="Friedrich D."/>
            <person name="Gadbois L."/>
            <person name="Gearin G."/>
            <person name="Gearin C.R."/>
            <person name="Giannoukos G."/>
            <person name="Goode T."/>
            <person name="Graham J."/>
            <person name="Grandbois E."/>
            <person name="Grewal S."/>
            <person name="Gyaltsen K."/>
            <person name="Hafez N."/>
            <person name="Hagos B."/>
            <person name="Hall J."/>
            <person name="Henson C."/>
            <person name="Hollinger A."/>
            <person name="Honan T."/>
            <person name="Huard M.D."/>
            <person name="Hughes L."/>
            <person name="Hurhula B."/>
            <person name="Husby M.E."/>
            <person name="Kamat A."/>
            <person name="Kanga B."/>
            <person name="Kashin S."/>
            <person name="Khazanovich D."/>
            <person name="Kisner P."/>
            <person name="Lance K."/>
            <person name="Lara M."/>
            <person name="Lee W."/>
            <person name="Lennon N."/>
            <person name="Letendre F."/>
            <person name="LeVine R."/>
            <person name="Lipovsky A."/>
            <person name="Liu X."/>
            <person name="Liu J."/>
            <person name="Liu S."/>
            <person name="Lokyitsang T."/>
            <person name="Lokyitsang Y."/>
            <person name="Lubonja R."/>
            <person name="Lui A."/>
            <person name="MacDonald P."/>
            <person name="Magnisalis V."/>
            <person name="Maru K."/>
            <person name="Matthews C."/>
            <person name="McCusker W."/>
            <person name="McDonough S."/>
            <person name="Mehta T."/>
            <person name="Meldrim J."/>
            <person name="Meneus L."/>
            <person name="Mihai O."/>
            <person name="Mihalev A."/>
            <person name="Mihova T."/>
            <person name="Mittelman R."/>
            <person name="Mlenga V."/>
            <person name="Montmayeur A."/>
            <person name="Mulrain L."/>
            <person name="Navidi A."/>
            <person name="Naylor J."/>
            <person name="Negash T."/>
            <person name="Nguyen T."/>
            <person name="Nguyen N."/>
            <person name="Nicol R."/>
            <person name="Norbu C."/>
            <person name="Norbu N."/>
            <person name="Novod N."/>
            <person name="O'Neill B."/>
            <person name="Osman S."/>
            <person name="Markiewicz E."/>
            <person name="Oyono O.L."/>
            <person name="Patti C."/>
            <person name="Phunkhang P."/>
            <person name="Pierre F."/>
            <person name="Priest M."/>
            <person name="Raghuraman S."/>
            <person name="Rege F."/>
            <person name="Reyes R."/>
            <person name="Rise C."/>
            <person name="Rogov P."/>
            <person name="Ross K."/>
            <person name="Ryan E."/>
            <person name="Settipalli S."/>
            <person name="Shea T."/>
            <person name="Sherpa N."/>
            <person name="Shi L."/>
            <person name="Shih D."/>
            <person name="Sparrow T."/>
            <person name="Spaulding J."/>
            <person name="Stalker J."/>
            <person name="Stange-Thomann N."/>
            <person name="Stavropoulos S."/>
            <person name="Stone C."/>
            <person name="Strader C."/>
            <person name="Tesfaye S."/>
            <person name="Thomson T."/>
            <person name="Thoulutsang Y."/>
            <person name="Thoulutsang D."/>
            <person name="Topham K."/>
            <person name="Topping I."/>
            <person name="Tsamla T."/>
            <person name="Vassiliev H."/>
            <person name="Vo A."/>
            <person name="Wangchuk T."/>
            <person name="Wangdi T."/>
            <person name="Weiand M."/>
            <person name="Wilkinson J."/>
            <person name="Wilson A."/>
            <person name="Yadav S."/>
            <person name="Young G."/>
            <person name="Yu Q."/>
            <person name="Zembek L."/>
            <person name="Zhong D."/>
            <person name="Zimmer A."/>
            <person name="Zwirko Z."/>
            <person name="Jaffe D.B."/>
            <person name="Alvarez P."/>
            <person name="Brockman W."/>
            <person name="Butler J."/>
            <person name="Chin C."/>
            <person name="Gnerre S."/>
            <person name="Grabherr M."/>
            <person name="Kleber M."/>
            <person name="Mauceli E."/>
            <person name="MacCallum I."/>
        </authorList>
    </citation>
    <scope>NUCLEOTIDE SEQUENCE [LARGE SCALE GENOMIC DNA]</scope>
    <source>
        <strain evidence="2">Tucson 14024-0371.13</strain>
    </source>
</reference>
<dbReference type="AlphaFoldDB" id="A0A0N8P0R3"/>
<proteinExistence type="predicted"/>
<organism evidence="1 2">
    <name type="scientific">Drosophila ananassae</name>
    <name type="common">Fruit fly</name>
    <dbReference type="NCBI Taxonomy" id="7217"/>
    <lineage>
        <taxon>Eukaryota</taxon>
        <taxon>Metazoa</taxon>
        <taxon>Ecdysozoa</taxon>
        <taxon>Arthropoda</taxon>
        <taxon>Hexapoda</taxon>
        <taxon>Insecta</taxon>
        <taxon>Pterygota</taxon>
        <taxon>Neoptera</taxon>
        <taxon>Endopterygota</taxon>
        <taxon>Diptera</taxon>
        <taxon>Brachycera</taxon>
        <taxon>Muscomorpha</taxon>
        <taxon>Ephydroidea</taxon>
        <taxon>Drosophilidae</taxon>
        <taxon>Drosophila</taxon>
        <taxon>Sophophora</taxon>
    </lineage>
</organism>
<gene>
    <name evidence="1" type="primary">Dana\GF26464</name>
    <name evidence="1" type="ORF">GF26464</name>
</gene>
<dbReference type="Proteomes" id="UP000007801">
    <property type="component" value="Unassembled WGS sequence"/>
</dbReference>
<dbReference type="InParanoid" id="A0A0N8P0R3"/>
<evidence type="ECO:0000313" key="1">
    <source>
        <dbReference type="EMBL" id="KPU77844.1"/>
    </source>
</evidence>
<sequence>MSMEFGKHPKNTRTWICLFYCQNIKVNSRQSRHRRHSGLIVIKGRCRQTRTPCGTFMFHPARVEKPHTLHLVLGRQVYLHMLTAYSRRSCWISSCLTAMGGMPF</sequence>
<keyword evidence="2" id="KW-1185">Reference proteome</keyword>
<name>A0A0N8P0R3_DROAN</name>
<protein>
    <submittedName>
        <fullName evidence="1">Uncharacterized protein</fullName>
    </submittedName>
</protein>
<accession>A0A0N8P0R3</accession>
<evidence type="ECO:0000313" key="2">
    <source>
        <dbReference type="Proteomes" id="UP000007801"/>
    </source>
</evidence>
<dbReference type="EMBL" id="CH902618">
    <property type="protein sequence ID" value="KPU77844.1"/>
    <property type="molecule type" value="Genomic_DNA"/>
</dbReference>